<keyword evidence="2" id="KW-1185">Reference proteome</keyword>
<name>A0AAE1DQ98_9GAST</name>
<dbReference type="EMBL" id="JAWDGP010003058">
    <property type="protein sequence ID" value="KAK3777793.1"/>
    <property type="molecule type" value="Genomic_DNA"/>
</dbReference>
<dbReference type="AlphaFoldDB" id="A0AAE1DQ98"/>
<organism evidence="1 2">
    <name type="scientific">Elysia crispata</name>
    <name type="common">lettuce slug</name>
    <dbReference type="NCBI Taxonomy" id="231223"/>
    <lineage>
        <taxon>Eukaryota</taxon>
        <taxon>Metazoa</taxon>
        <taxon>Spiralia</taxon>
        <taxon>Lophotrochozoa</taxon>
        <taxon>Mollusca</taxon>
        <taxon>Gastropoda</taxon>
        <taxon>Heterobranchia</taxon>
        <taxon>Euthyneura</taxon>
        <taxon>Panpulmonata</taxon>
        <taxon>Sacoglossa</taxon>
        <taxon>Placobranchoidea</taxon>
        <taxon>Plakobranchidae</taxon>
        <taxon>Elysia</taxon>
    </lineage>
</organism>
<evidence type="ECO:0000313" key="1">
    <source>
        <dbReference type="EMBL" id="KAK3777793.1"/>
    </source>
</evidence>
<evidence type="ECO:0000313" key="2">
    <source>
        <dbReference type="Proteomes" id="UP001283361"/>
    </source>
</evidence>
<gene>
    <name evidence="1" type="ORF">RRG08_038043</name>
</gene>
<proteinExistence type="predicted"/>
<sequence length="109" mass="11456">MFGSDAHFSRAAITDGAAEMRDLAPSICGRSIASALGSVPGRGAPILARPACRAASVRSPQAPMFLSISFSDLIPRHSGTLFTACNALQAAISWFQPVPVHLRSIDIFC</sequence>
<reference evidence="1" key="1">
    <citation type="journal article" date="2023" name="G3 (Bethesda)">
        <title>A reference genome for the long-term kleptoplast-retaining sea slug Elysia crispata morphotype clarki.</title>
        <authorList>
            <person name="Eastman K.E."/>
            <person name="Pendleton A.L."/>
            <person name="Shaikh M.A."/>
            <person name="Suttiyut T."/>
            <person name="Ogas R."/>
            <person name="Tomko P."/>
            <person name="Gavelis G."/>
            <person name="Widhalm J.R."/>
            <person name="Wisecaver J.H."/>
        </authorList>
    </citation>
    <scope>NUCLEOTIDE SEQUENCE</scope>
    <source>
        <strain evidence="1">ECLA1</strain>
    </source>
</reference>
<dbReference type="Proteomes" id="UP001283361">
    <property type="component" value="Unassembled WGS sequence"/>
</dbReference>
<comment type="caution">
    <text evidence="1">The sequence shown here is derived from an EMBL/GenBank/DDBJ whole genome shotgun (WGS) entry which is preliminary data.</text>
</comment>
<accession>A0AAE1DQ98</accession>
<protein>
    <submittedName>
        <fullName evidence="1">Uncharacterized protein</fullName>
    </submittedName>
</protein>